<dbReference type="EMBL" id="MN206770">
    <property type="protein sequence ID" value="QIJ32628.1"/>
    <property type="molecule type" value="mRNA"/>
</dbReference>
<evidence type="ECO:0000313" key="5">
    <source>
        <dbReference type="Proteomes" id="UP000095284"/>
    </source>
</evidence>
<organism evidence="5 7">
    <name type="scientific">Bursaphelenchus xylophilus</name>
    <name type="common">Pinewood nematode worm</name>
    <name type="synonym">Aphelenchoides xylophilus</name>
    <dbReference type="NCBI Taxonomy" id="6326"/>
    <lineage>
        <taxon>Eukaryota</taxon>
        <taxon>Metazoa</taxon>
        <taxon>Ecdysozoa</taxon>
        <taxon>Nematoda</taxon>
        <taxon>Chromadorea</taxon>
        <taxon>Rhabditida</taxon>
        <taxon>Tylenchina</taxon>
        <taxon>Tylenchomorpha</taxon>
        <taxon>Aphelenchoidea</taxon>
        <taxon>Aphelenchoididae</taxon>
        <taxon>Bursaphelenchus</taxon>
    </lineage>
</organism>
<feature type="transmembrane region" description="Helical" evidence="1">
    <location>
        <begin position="242"/>
        <end position="261"/>
    </location>
</feature>
<dbReference type="PANTHER" id="PTHR45830">
    <property type="entry name" value="SERPENTINE RECEPTOR, CLASS I"/>
    <property type="match status" value="1"/>
</dbReference>
<accession>A0A1I7RVL1</accession>
<keyword evidence="1" id="KW-0472">Membrane</keyword>
<keyword evidence="1" id="KW-1133">Transmembrane helix</keyword>
<dbReference type="EMBL" id="CAJFDI010000001">
    <property type="protein sequence ID" value="CAD5208522.1"/>
    <property type="molecule type" value="Genomic_DNA"/>
</dbReference>
<evidence type="ECO:0000313" key="7">
    <source>
        <dbReference type="WBParaSite" id="BXY_0477300.1"/>
    </source>
</evidence>
<dbReference type="SUPFAM" id="SSF81321">
    <property type="entry name" value="Family A G protein-coupled receptor-like"/>
    <property type="match status" value="1"/>
</dbReference>
<gene>
    <name evidence="3" type="ORF">BXYJ_LOCUS758</name>
</gene>
<keyword evidence="6" id="KW-1185">Reference proteome</keyword>
<feature type="transmembrane region" description="Helical" evidence="1">
    <location>
        <begin position="83"/>
        <end position="107"/>
    </location>
</feature>
<dbReference type="AlphaFoldDB" id="A0A1I7RVL1"/>
<dbReference type="Proteomes" id="UP000659654">
    <property type="component" value="Unassembled WGS sequence"/>
</dbReference>
<dbReference type="WBParaSite" id="BXY_0477300.1">
    <property type="protein sequence ID" value="BXY_0477300.1"/>
    <property type="gene ID" value="BXY_0477300"/>
</dbReference>
<dbReference type="Pfam" id="PF10318">
    <property type="entry name" value="7TM_GPCR_Srh"/>
    <property type="match status" value="1"/>
</dbReference>
<evidence type="ECO:0000313" key="3">
    <source>
        <dbReference type="EMBL" id="CAD5208522.1"/>
    </source>
</evidence>
<evidence type="ECO:0000313" key="6">
    <source>
        <dbReference type="Proteomes" id="UP000659654"/>
    </source>
</evidence>
<feature type="transmembrane region" description="Helical" evidence="1">
    <location>
        <begin position="198"/>
        <end position="222"/>
    </location>
</feature>
<dbReference type="PANTHER" id="PTHR45830:SF15">
    <property type="entry name" value="SERPENTINE RECEPTOR, CLASS I"/>
    <property type="match status" value="1"/>
</dbReference>
<dbReference type="InterPro" id="IPR019422">
    <property type="entry name" value="7TM_GPCR_serpentine_rcpt_Srh"/>
</dbReference>
<reference evidence="3" key="3">
    <citation type="submission" date="2020-09" db="EMBL/GenBank/DDBJ databases">
        <authorList>
            <person name="Kikuchi T."/>
        </authorList>
    </citation>
    <scope>NUCLEOTIDE SEQUENCE</scope>
    <source>
        <strain evidence="3">Ka4C1</strain>
    </source>
</reference>
<keyword evidence="1" id="KW-0812">Transmembrane</keyword>
<reference evidence="7" key="1">
    <citation type="submission" date="2016-11" db="UniProtKB">
        <authorList>
            <consortium name="WormBaseParasite"/>
        </authorList>
    </citation>
    <scope>IDENTIFICATION</scope>
</reference>
<dbReference type="eggNOG" id="ENOG502R0XV">
    <property type="taxonomic scope" value="Eukaryota"/>
</dbReference>
<evidence type="ECO:0000313" key="4">
    <source>
        <dbReference type="EMBL" id="QIJ32628.1"/>
    </source>
</evidence>
<reference evidence="4" key="2">
    <citation type="submission" date="2019-07" db="EMBL/GenBank/DDBJ databases">
        <authorList>
            <person name="Zhao M."/>
            <person name="Zhao L."/>
            <person name="Sun J."/>
        </authorList>
    </citation>
    <scope>NUCLEOTIDE SEQUENCE</scope>
    <source>
        <tissue evidence="4">Whole body</tissue>
    </source>
</reference>
<dbReference type="Proteomes" id="UP000095284">
    <property type="component" value="Unplaced"/>
</dbReference>
<feature type="transmembrane region" description="Helical" evidence="1">
    <location>
        <begin position="153"/>
        <end position="177"/>
    </location>
</feature>
<keyword evidence="2" id="KW-0732">Signal</keyword>
<feature type="chain" id="PRO_5035359486" evidence="2">
    <location>
        <begin position="17"/>
        <end position="305"/>
    </location>
</feature>
<feature type="signal peptide" evidence="2">
    <location>
        <begin position="1"/>
        <end position="16"/>
    </location>
</feature>
<dbReference type="EMBL" id="CAJFCV020000001">
    <property type="protein sequence ID" value="CAG9081833.1"/>
    <property type="molecule type" value="Genomic_DNA"/>
</dbReference>
<proteinExistence type="evidence at transcript level"/>
<evidence type="ECO:0000256" key="1">
    <source>
        <dbReference type="SAM" id="Phobius"/>
    </source>
</evidence>
<dbReference type="Proteomes" id="UP000582659">
    <property type="component" value="Unassembled WGS sequence"/>
</dbReference>
<dbReference type="OrthoDB" id="5825733at2759"/>
<name>A0A1I7RVL1_BURXY</name>
<protein>
    <submittedName>
        <fullName evidence="3">(pine wood nematode) hypothetical protein</fullName>
    </submittedName>
    <submittedName>
        <fullName evidence="4">Srh-31</fullName>
    </submittedName>
</protein>
<sequence>MDLFQIFDMLFAFTLGVLVKPDPLFPFTGAYINGFFKYLGEPGAILSDIAIANTAAYAMSTQCYCIMYRFAVLQANPKYLHALLSWTTWIVAYLISFAITGGSYFIFNKMQPPQKDIPAKIVQASANFPGIPLPEFEGRLLLYLDYNSLYTKYAIVLVFIGFLAAEAISIGCVFLILQQLEAKKASFSKATYKLHRQLTVALGIQLSMPILFIITPVTYGIVMTFIQGYIYIPTNALAGRLAIMYIDLYGASNSVVTLYFVKPYRMFIIQKFKSLTSFVTCRRYGNSTEVKSVMAAENTLVSSFA</sequence>
<feature type="transmembrane region" description="Helical" evidence="1">
    <location>
        <begin position="45"/>
        <end position="71"/>
    </location>
</feature>
<evidence type="ECO:0000256" key="2">
    <source>
        <dbReference type="SAM" id="SignalP"/>
    </source>
</evidence>